<evidence type="ECO:0000313" key="2">
    <source>
        <dbReference type="Proteomes" id="UP000717328"/>
    </source>
</evidence>
<dbReference type="Proteomes" id="UP000717328">
    <property type="component" value="Unassembled WGS sequence"/>
</dbReference>
<keyword evidence="2" id="KW-1185">Reference proteome</keyword>
<name>A0A9P7FS00_9AGAR</name>
<protein>
    <submittedName>
        <fullName evidence="1">Uncharacterized protein</fullName>
    </submittedName>
</protein>
<dbReference type="OrthoDB" id="2946666at2759"/>
<proteinExistence type="predicted"/>
<dbReference type="EMBL" id="JABCKI010005998">
    <property type="protein sequence ID" value="KAG5635944.1"/>
    <property type="molecule type" value="Genomic_DNA"/>
</dbReference>
<evidence type="ECO:0000313" key="1">
    <source>
        <dbReference type="EMBL" id="KAG5635944.1"/>
    </source>
</evidence>
<gene>
    <name evidence="1" type="ORF">H0H81_009593</name>
</gene>
<organism evidence="1 2">
    <name type="scientific">Sphagnurus paluster</name>
    <dbReference type="NCBI Taxonomy" id="117069"/>
    <lineage>
        <taxon>Eukaryota</taxon>
        <taxon>Fungi</taxon>
        <taxon>Dikarya</taxon>
        <taxon>Basidiomycota</taxon>
        <taxon>Agaricomycotina</taxon>
        <taxon>Agaricomycetes</taxon>
        <taxon>Agaricomycetidae</taxon>
        <taxon>Agaricales</taxon>
        <taxon>Tricholomatineae</taxon>
        <taxon>Lyophyllaceae</taxon>
        <taxon>Sphagnurus</taxon>
    </lineage>
</organism>
<accession>A0A9P7FS00</accession>
<comment type="caution">
    <text evidence="1">The sequence shown here is derived from an EMBL/GenBank/DDBJ whole genome shotgun (WGS) entry which is preliminary data.</text>
</comment>
<sequence length="415" mass="46491">MSPQTIALFPSGPWPNHPLEYPKERELNREALLDVAPDREDLLMSNKSVHELRQMLKIRIEPGCVSHWLYRNRKRMNASLRDGNSRISTLLGDASIQKELTSSRILRRDGASSKNLRRVLSTSSISPLSAAMDARLCRTFGDSDIDIWGCVVLSNDEKLISPRPLGPTHILIIHSITGTARPCKPITAPGRRPLRRRTSSVLSNVVELPINDLLFALNVPNIDYSISTLPPRLHKELPRVLMYVPHLDTFPELVVYLHTQNQAELFRSLVPEWIRDLLHPLPEFGIGGAMSAGITRSAAKTPRQLFGILIPGSTLHSNVGTMNPDTYPGIFEYKRTVKAVAQEIAEAAQAAVFKENDDADPILRTVARLNALKDNLEHIGYFGNMLWSELDVYRDVLVRSVSCQARLRAAVDLEE</sequence>
<dbReference type="AlphaFoldDB" id="A0A9P7FS00"/>
<reference evidence="1" key="1">
    <citation type="submission" date="2021-02" db="EMBL/GenBank/DDBJ databases">
        <authorList>
            <person name="Nieuwenhuis M."/>
            <person name="Van De Peppel L.J.J."/>
        </authorList>
    </citation>
    <scope>NUCLEOTIDE SEQUENCE</scope>
    <source>
        <strain evidence="1">D49</strain>
    </source>
</reference>
<reference evidence="1" key="2">
    <citation type="submission" date="2021-10" db="EMBL/GenBank/DDBJ databases">
        <title>Phylogenomics reveals ancestral predisposition of the termite-cultivated fungus Termitomyces towards a domesticated lifestyle.</title>
        <authorList>
            <person name="Auxier B."/>
            <person name="Grum-Grzhimaylo A."/>
            <person name="Cardenas M.E."/>
            <person name="Lodge J.D."/>
            <person name="Laessoe T."/>
            <person name="Pedersen O."/>
            <person name="Smith M.E."/>
            <person name="Kuyper T.W."/>
            <person name="Franco-Molano E.A."/>
            <person name="Baroni T.J."/>
            <person name="Aanen D.K."/>
        </authorList>
    </citation>
    <scope>NUCLEOTIDE SEQUENCE</scope>
    <source>
        <strain evidence="1">D49</strain>
    </source>
</reference>